<evidence type="ECO:0000256" key="4">
    <source>
        <dbReference type="ARBA" id="ARBA00023004"/>
    </source>
</evidence>
<dbReference type="SFLD" id="SFLDS00029">
    <property type="entry name" value="Radical_SAM"/>
    <property type="match status" value="1"/>
</dbReference>
<dbReference type="InterPro" id="IPR013785">
    <property type="entry name" value="Aldolase_TIM"/>
</dbReference>
<accession>Q08X33</accession>
<dbReference type="InterPro" id="IPR007197">
    <property type="entry name" value="rSAM"/>
</dbReference>
<gene>
    <name evidence="8" type="ORF">STIAU_3160</name>
</gene>
<evidence type="ECO:0000259" key="7">
    <source>
        <dbReference type="Pfam" id="PF04055"/>
    </source>
</evidence>
<feature type="region of interest" description="Disordered" evidence="6">
    <location>
        <begin position="230"/>
        <end position="257"/>
    </location>
</feature>
<comment type="caution">
    <text evidence="8">The sequence shown here is derived from an EMBL/GenBank/DDBJ whole genome shotgun (WGS) entry which is preliminary data.</text>
</comment>
<dbReference type="EMBL" id="AAMD01000095">
    <property type="protein sequence ID" value="EAU65044.1"/>
    <property type="molecule type" value="Genomic_DNA"/>
</dbReference>
<proteinExistence type="predicted"/>
<dbReference type="SUPFAM" id="SSF102114">
    <property type="entry name" value="Radical SAM enzymes"/>
    <property type="match status" value="1"/>
</dbReference>
<dbReference type="InterPro" id="IPR050377">
    <property type="entry name" value="Radical_SAM_PqqE_MftC-like"/>
</dbReference>
<evidence type="ECO:0000256" key="1">
    <source>
        <dbReference type="ARBA" id="ARBA00001966"/>
    </source>
</evidence>
<feature type="domain" description="Radical SAM core" evidence="7">
    <location>
        <begin position="43"/>
        <end position="181"/>
    </location>
</feature>
<dbReference type="GO" id="GO:0051536">
    <property type="term" value="F:iron-sulfur cluster binding"/>
    <property type="evidence" value="ECO:0007669"/>
    <property type="project" value="UniProtKB-KW"/>
</dbReference>
<keyword evidence="3" id="KW-0479">Metal-binding</keyword>
<keyword evidence="5" id="KW-0411">Iron-sulfur</keyword>
<dbReference type="GO" id="GO:0046872">
    <property type="term" value="F:metal ion binding"/>
    <property type="evidence" value="ECO:0007669"/>
    <property type="project" value="UniProtKB-KW"/>
</dbReference>
<evidence type="ECO:0000313" key="8">
    <source>
        <dbReference type="EMBL" id="EAU65044.1"/>
    </source>
</evidence>
<evidence type="ECO:0000256" key="3">
    <source>
        <dbReference type="ARBA" id="ARBA00022723"/>
    </source>
</evidence>
<dbReference type="GO" id="GO:0016740">
    <property type="term" value="F:transferase activity"/>
    <property type="evidence" value="ECO:0007669"/>
    <property type="project" value="UniProtKB-KW"/>
</dbReference>
<keyword evidence="2" id="KW-0949">S-adenosyl-L-methionine</keyword>
<evidence type="ECO:0000256" key="6">
    <source>
        <dbReference type="SAM" id="MobiDB-lite"/>
    </source>
</evidence>
<keyword evidence="8" id="KW-0808">Transferase</keyword>
<protein>
    <submittedName>
        <fullName evidence="8">Glycosyl transferase, group 1 family protein</fullName>
    </submittedName>
</protein>
<comment type="cofactor">
    <cofactor evidence="1">
        <name>[4Fe-4S] cluster</name>
        <dbReference type="ChEBI" id="CHEBI:49883"/>
    </cofactor>
</comment>
<keyword evidence="4" id="KW-0408">Iron</keyword>
<dbReference type="PANTHER" id="PTHR11228:SF7">
    <property type="entry name" value="PQQA PEPTIDE CYCLASE"/>
    <property type="match status" value="1"/>
</dbReference>
<dbReference type="Pfam" id="PF04055">
    <property type="entry name" value="Radical_SAM"/>
    <property type="match status" value="1"/>
</dbReference>
<dbReference type="AlphaFoldDB" id="Q08X33"/>
<evidence type="ECO:0000313" key="9">
    <source>
        <dbReference type="Proteomes" id="UP000032702"/>
    </source>
</evidence>
<dbReference type="PANTHER" id="PTHR11228">
    <property type="entry name" value="RADICAL SAM DOMAIN PROTEIN"/>
    <property type="match status" value="1"/>
</dbReference>
<dbReference type="Proteomes" id="UP000032702">
    <property type="component" value="Unassembled WGS sequence"/>
</dbReference>
<name>Q08X33_STIAD</name>
<organism evidence="8 9">
    <name type="scientific">Stigmatella aurantiaca (strain DW4/3-1)</name>
    <dbReference type="NCBI Taxonomy" id="378806"/>
    <lineage>
        <taxon>Bacteria</taxon>
        <taxon>Pseudomonadati</taxon>
        <taxon>Myxococcota</taxon>
        <taxon>Myxococcia</taxon>
        <taxon>Myxococcales</taxon>
        <taxon>Cystobacterineae</taxon>
        <taxon>Archangiaceae</taxon>
        <taxon>Stigmatella</taxon>
    </lineage>
</organism>
<evidence type="ECO:0000256" key="5">
    <source>
        <dbReference type="ARBA" id="ARBA00023014"/>
    </source>
</evidence>
<dbReference type="Gene3D" id="3.20.20.70">
    <property type="entry name" value="Aldolase class I"/>
    <property type="match status" value="1"/>
</dbReference>
<sequence>MDMREHVHDVEALYARVIREKRGSRPPSRPGPWRITFDTNPDDCNLRCIMCEEHSPHSDRQQAREAAGLPRRRMPIELVRHILEDSRDTPLRELIPSTMGEPPIYSHFDELIDLCMAHGVLMNLTTNGTFPRRGAREWARRLVPILSDVKLSWNGATKQTHERIMLGTQWERVLENVRLFIAERDAHAKAGGHRCRVTFQLTFLESNVAELADIVRLAANLGVDRVKAGARGAGGRRAGGHQQARRADVRAAQTFSQ</sequence>
<evidence type="ECO:0000256" key="2">
    <source>
        <dbReference type="ARBA" id="ARBA00022691"/>
    </source>
</evidence>
<reference evidence="8 9" key="1">
    <citation type="submission" date="2006-04" db="EMBL/GenBank/DDBJ databases">
        <authorList>
            <person name="Nierman W.C."/>
        </authorList>
    </citation>
    <scope>NUCLEOTIDE SEQUENCE [LARGE SCALE GENOMIC DNA]</scope>
    <source>
        <strain evidence="8 9">DW4/3-1</strain>
    </source>
</reference>
<dbReference type="PATRIC" id="fig|378806.16.peg.4037"/>
<dbReference type="InterPro" id="IPR058240">
    <property type="entry name" value="rSAM_sf"/>
</dbReference>